<dbReference type="AlphaFoldDB" id="A0A0A8J4D7"/>
<accession>A0A0A8J4D7</accession>
<dbReference type="EMBL" id="AB811616">
    <property type="protein sequence ID" value="BAQ00877.1"/>
    <property type="molecule type" value="Genomic_DNA"/>
</dbReference>
<dbReference type="InterPro" id="IPR029044">
    <property type="entry name" value="Nucleotide-diphossugar_trans"/>
</dbReference>
<evidence type="ECO:0000313" key="1">
    <source>
        <dbReference type="EMBL" id="BAQ00877.1"/>
    </source>
</evidence>
<protein>
    <submittedName>
        <fullName evidence="1">Putative glycosyltransferase</fullName>
    </submittedName>
</protein>
<dbReference type="RefSeq" id="WP_024195389.1">
    <property type="nucleotide sequence ID" value="NZ_CADDWP010000001.1"/>
</dbReference>
<proteinExistence type="predicted"/>
<keyword evidence="1" id="KW-0808">Transferase</keyword>
<dbReference type="SUPFAM" id="SSF53448">
    <property type="entry name" value="Nucleotide-diphospho-sugar transferases"/>
    <property type="match status" value="1"/>
</dbReference>
<organism evidence="1">
    <name type="scientific">Escherichia coli</name>
    <dbReference type="NCBI Taxonomy" id="562"/>
    <lineage>
        <taxon>Bacteria</taxon>
        <taxon>Pseudomonadati</taxon>
        <taxon>Pseudomonadota</taxon>
        <taxon>Gammaproteobacteria</taxon>
        <taxon>Enterobacterales</taxon>
        <taxon>Enterobacteriaceae</taxon>
        <taxon>Escherichia</taxon>
    </lineage>
</organism>
<sequence length="313" mass="36105">MAMTKYAPITVYTYNRYDHFTKTIEALRNNYLAENSILYVVSDAAANEKDENLVKKIRDYSKKISGFKSVELIFRKENLGPLQSIYGAEREIIDSHGRIISMEDDNITSRNFLNFMNQGLERFEYEQSVYSICGYCPAVKRSTKELGDIWLYPWNISWGYATWKQKYDLLNPLINNYEQLKTEGILRRVNRMGGLYITDSLKRDYMKTAYFPDAILCCNMTKLDMVSVIPSISKVFNIGNDGSGNSKGANTNKYDVLLDEGAKTIFDFNITKQSLSAEMTKEVARFYNGRLVTRLARKIGIYDRLLSLKQNYG</sequence>
<dbReference type="GO" id="GO:0016740">
    <property type="term" value="F:transferase activity"/>
    <property type="evidence" value="ECO:0007669"/>
    <property type="project" value="UniProtKB-KW"/>
</dbReference>
<dbReference type="Gene3D" id="3.90.550.10">
    <property type="entry name" value="Spore Coat Polysaccharide Biosynthesis Protein SpsA, Chain A"/>
    <property type="match status" value="1"/>
</dbReference>
<reference evidence="1" key="1">
    <citation type="journal article" date="2014" name="DNA Res.">
        <title>A complete view of the genetic diversity of the Escherichia coli O-antigen biosynthesis gene cluster.</title>
        <authorList>
            <person name="Iguchi A."/>
            <person name="Iyoda S."/>
            <person name="Kikuchi T."/>
            <person name="Ogura Y."/>
            <person name="Katsura K."/>
            <person name="Ohnishi M."/>
            <person name="Hayashi T."/>
            <person name="Thomson N.R."/>
        </authorList>
    </citation>
    <scope>NUCLEOTIDE SEQUENCE</scope>
    <source>
        <strain evidence="1">H7</strain>
    </source>
</reference>
<name>A0A0A8J4D7_ECOLX</name>